<dbReference type="InterPro" id="IPR001119">
    <property type="entry name" value="SLH_dom"/>
</dbReference>
<evidence type="ECO:0000313" key="4">
    <source>
        <dbReference type="EMBL" id="EPY09256.1"/>
    </source>
</evidence>
<organism evidence="4 5">
    <name type="scientific">Paenibacillus alvei TS-15</name>
    <dbReference type="NCBI Taxonomy" id="1117108"/>
    <lineage>
        <taxon>Bacteria</taxon>
        <taxon>Bacillati</taxon>
        <taxon>Bacillota</taxon>
        <taxon>Bacilli</taxon>
        <taxon>Bacillales</taxon>
        <taxon>Paenibacillaceae</taxon>
        <taxon>Paenibacillus</taxon>
    </lineage>
</organism>
<evidence type="ECO:0000259" key="3">
    <source>
        <dbReference type="PROSITE" id="PS51272"/>
    </source>
</evidence>
<dbReference type="AlphaFoldDB" id="S9U3V3"/>
<dbReference type="Pfam" id="PF00395">
    <property type="entry name" value="SLH"/>
    <property type="match status" value="3"/>
</dbReference>
<evidence type="ECO:0000256" key="1">
    <source>
        <dbReference type="SAM" id="MobiDB-lite"/>
    </source>
</evidence>
<gene>
    <name evidence="4" type="ORF">PAALTS15_00145</name>
</gene>
<evidence type="ECO:0000313" key="5">
    <source>
        <dbReference type="Proteomes" id="UP000015344"/>
    </source>
</evidence>
<dbReference type="PANTHER" id="PTHR43308">
    <property type="entry name" value="OUTER MEMBRANE PROTEIN ALPHA-RELATED"/>
    <property type="match status" value="1"/>
</dbReference>
<dbReference type="InterPro" id="IPR051465">
    <property type="entry name" value="Cell_Envelope_Struct_Comp"/>
</dbReference>
<dbReference type="EMBL" id="ATMT01000001">
    <property type="protein sequence ID" value="EPY09256.1"/>
    <property type="molecule type" value="Genomic_DNA"/>
</dbReference>
<reference evidence="4 5" key="1">
    <citation type="submission" date="2013-05" db="EMBL/GenBank/DDBJ databases">
        <authorList>
            <person name="Strain E.A."/>
            <person name="Brown E."/>
            <person name="Allard M.W."/>
            <person name="Luo Y.L."/>
        </authorList>
    </citation>
    <scope>NUCLEOTIDE SEQUENCE [LARGE SCALE GENOMIC DNA]</scope>
    <source>
        <strain evidence="4 5">TS-15</strain>
    </source>
</reference>
<dbReference type="eggNOG" id="COG5184">
    <property type="taxonomic scope" value="Bacteria"/>
</dbReference>
<feature type="chain" id="PRO_5004571024" description="SLH domain-containing protein" evidence="2">
    <location>
        <begin position="29"/>
        <end position="936"/>
    </location>
</feature>
<feature type="compositionally biased region" description="Polar residues" evidence="1">
    <location>
        <begin position="379"/>
        <end position="418"/>
    </location>
</feature>
<dbReference type="RefSeq" id="WP_021257650.1">
    <property type="nucleotide sequence ID" value="NZ_ATMT01000001.1"/>
</dbReference>
<dbReference type="PROSITE" id="PS51272">
    <property type="entry name" value="SLH"/>
    <property type="match status" value="3"/>
</dbReference>
<dbReference type="PATRIC" id="fig|1117108.3.peg.30"/>
<feature type="region of interest" description="Disordered" evidence="1">
    <location>
        <begin position="373"/>
        <end position="428"/>
    </location>
</feature>
<feature type="signal peptide" evidence="2">
    <location>
        <begin position="1"/>
        <end position="28"/>
    </location>
</feature>
<proteinExistence type="predicted"/>
<name>S9U3V3_PAEAL</name>
<keyword evidence="2" id="KW-0732">Signal</keyword>
<evidence type="ECO:0000256" key="2">
    <source>
        <dbReference type="SAM" id="SignalP"/>
    </source>
</evidence>
<dbReference type="Proteomes" id="UP000015344">
    <property type="component" value="Unassembled WGS sequence"/>
</dbReference>
<sequence>MNSTMKRLMSVLLCLMLVLTAHSGSVQAKVNNGNTVSEQHYTRIGEDYEILDGNMLLSKKDGTVWYWDTLDYSAQASDPFYQAKLVQIPGLRDVKQFSFESKNGESRLMTNYAALKKDGTVWYWDSRNNTHPKDSRIAPKPIKDLNHVTSLVADYTGNSKNYKTLFVLKSDGSVWWWLARQGKASSTAYAKILDNVASIKSVNSRIYAVKKDGSVWKWGAYMYWPHNNQSNQSDNKGPEQIKGLDGIVNIEMGGTTNYAYKKDGTVWSWKTYDSESTPIQLHKATGAKGIVQFGSQLKDSNIDTTYALRADDKLWSIDSDKVFPELSNIASVHYKDKDSYMENYVLKKDQTLWAWEYKVSAFPKIVVFTKETAAGKSSGKGNKSTDEYSGTANKPTGDHSGSTDKPTSDRSGIVNTPTGDRPEIRTQPEIIRLTSPEVSLYPFITMLQPSGQQPIVANNVLPGTKIVYTIDDPSIGTVTNVNGMPVITANKSGQTIVRATTTRAGFPDETTYILLYVTDSSMASDTYFTAVRSIPDADKQNSVIVEGLTQAGELVITAASSEKLIPVNGQLVITPELINRLAGNASKAKSAVQQALSENKIVPARELIVNAEILSLPGQNEYMFKLDKSGLVGRKDIDYITVHAGDAKLVFNVATAEQLFQSQPFIVIRLAKESNGGYRIQFLNGQQQEISGMPSNIQLILPTSQIDATNTSMFYVNGKAKEPIGGKYNPSKNGMEAEINRSGTYLVEENSKSFPDMNGRDPELMQAVQFLGSKGIVSGKGNGNFMPDSLLTRAEFTTMLVKAFNVMDETAKESFSDVEPPQWHYPFIASSEKNHIVEGYPDGTFKPDRTIERQEMTAIGARFLHERKHYYYPSNPEEYLNRFVDKETVSKWAKPTMSLAVKQRLIDVPADKQIKAREAVTRGEAARMLYRLYLQL</sequence>
<comment type="caution">
    <text evidence="4">The sequence shown here is derived from an EMBL/GenBank/DDBJ whole genome shotgun (WGS) entry which is preliminary data.</text>
</comment>
<protein>
    <recommendedName>
        <fullName evidence="3">SLH domain-containing protein</fullName>
    </recommendedName>
</protein>
<dbReference type="Gene3D" id="2.130.10.30">
    <property type="entry name" value="Regulator of chromosome condensation 1/beta-lactamase-inhibitor protein II"/>
    <property type="match status" value="2"/>
</dbReference>
<feature type="domain" description="SLH" evidence="3">
    <location>
        <begin position="880"/>
        <end position="936"/>
    </location>
</feature>
<accession>S9U3V3</accession>
<feature type="domain" description="SLH" evidence="3">
    <location>
        <begin position="751"/>
        <end position="810"/>
    </location>
</feature>
<dbReference type="InterPro" id="IPR009091">
    <property type="entry name" value="RCC1/BLIP-II"/>
</dbReference>
<dbReference type="SUPFAM" id="SSF50985">
    <property type="entry name" value="RCC1/BLIP-II"/>
    <property type="match status" value="1"/>
</dbReference>
<dbReference type="PANTHER" id="PTHR43308:SF5">
    <property type="entry name" value="S-LAYER PROTEIN _ PEPTIDOGLYCAN ENDO-BETA-N-ACETYLGLUCOSAMINIDASE"/>
    <property type="match status" value="1"/>
</dbReference>
<feature type="domain" description="SLH" evidence="3">
    <location>
        <begin position="811"/>
        <end position="874"/>
    </location>
</feature>